<dbReference type="InterPro" id="IPR021508">
    <property type="entry name" value="Gp17-like"/>
</dbReference>
<organism evidence="1 2">
    <name type="scientific">Lichenifustis flavocetrariae</name>
    <dbReference type="NCBI Taxonomy" id="2949735"/>
    <lineage>
        <taxon>Bacteria</taxon>
        <taxon>Pseudomonadati</taxon>
        <taxon>Pseudomonadota</taxon>
        <taxon>Alphaproteobacteria</taxon>
        <taxon>Hyphomicrobiales</taxon>
        <taxon>Lichenihabitantaceae</taxon>
        <taxon>Lichenifustis</taxon>
    </lineage>
</organism>
<dbReference type="Gene3D" id="3.30.2000.30">
    <property type="match status" value="1"/>
</dbReference>
<evidence type="ECO:0000313" key="1">
    <source>
        <dbReference type="EMBL" id="MCW6510984.1"/>
    </source>
</evidence>
<dbReference type="AlphaFoldDB" id="A0AA42CKV8"/>
<keyword evidence="2" id="KW-1185">Reference proteome</keyword>
<proteinExistence type="predicted"/>
<comment type="caution">
    <text evidence="1">The sequence shown here is derived from an EMBL/GenBank/DDBJ whole genome shotgun (WGS) entry which is preliminary data.</text>
</comment>
<sequence>MIAQDRQQAVLTAVIAALTADAGLAGLVGKRIYDAAAAVPTTPCVTLKLVSATDASTADTEAQTLMFDIDVWDRYALATNISRPRAVMRHVRRILHMQPLSVTGCNLILLRCTSARGPFRDPDDVTLHGVVTVSALAGHETT</sequence>
<gene>
    <name evidence="1" type="ORF">M8523_23545</name>
</gene>
<accession>A0AA42CKV8</accession>
<dbReference type="InterPro" id="IPR053745">
    <property type="entry name" value="Viral_Tail_Comp_sf"/>
</dbReference>
<evidence type="ECO:0000313" key="2">
    <source>
        <dbReference type="Proteomes" id="UP001165667"/>
    </source>
</evidence>
<protein>
    <submittedName>
        <fullName evidence="1">DUF3168 domain-containing protein</fullName>
    </submittedName>
</protein>
<dbReference type="Proteomes" id="UP001165667">
    <property type="component" value="Unassembled WGS sequence"/>
</dbReference>
<dbReference type="EMBL" id="JAMOIM010000020">
    <property type="protein sequence ID" value="MCW6510984.1"/>
    <property type="molecule type" value="Genomic_DNA"/>
</dbReference>
<reference evidence="1" key="1">
    <citation type="submission" date="2022-05" db="EMBL/GenBank/DDBJ databases">
        <authorList>
            <person name="Pankratov T."/>
        </authorList>
    </citation>
    <scope>NUCLEOTIDE SEQUENCE</scope>
    <source>
        <strain evidence="1">BP6-180914</strain>
    </source>
</reference>
<dbReference type="Pfam" id="PF11367">
    <property type="entry name" value="Tail_completion_gp17"/>
    <property type="match status" value="1"/>
</dbReference>
<dbReference type="RefSeq" id="WP_282587363.1">
    <property type="nucleotide sequence ID" value="NZ_JAMOIM010000020.1"/>
</dbReference>
<name>A0AA42CKV8_9HYPH</name>